<dbReference type="InterPro" id="IPR029052">
    <property type="entry name" value="Metallo-depent_PP-like"/>
</dbReference>
<dbReference type="GO" id="GO:0016020">
    <property type="term" value="C:membrane"/>
    <property type="evidence" value="ECO:0007669"/>
    <property type="project" value="GOC"/>
</dbReference>
<dbReference type="GO" id="GO:0046872">
    <property type="term" value="F:metal ion binding"/>
    <property type="evidence" value="ECO:0007669"/>
    <property type="project" value="UniProtKB-KW"/>
</dbReference>
<evidence type="ECO:0000256" key="5">
    <source>
        <dbReference type="ARBA" id="ARBA00023211"/>
    </source>
</evidence>
<dbReference type="GO" id="GO:0009245">
    <property type="term" value="P:lipid A biosynthetic process"/>
    <property type="evidence" value="ECO:0007669"/>
    <property type="project" value="TreeGrafter"/>
</dbReference>
<dbReference type="PANTHER" id="PTHR34990">
    <property type="entry name" value="UDP-2,3-DIACYLGLUCOSAMINE HYDROLASE-RELATED"/>
    <property type="match status" value="1"/>
</dbReference>
<dbReference type="InterPro" id="IPR043461">
    <property type="entry name" value="LpxH-like"/>
</dbReference>
<feature type="domain" description="Calcineurin-like phosphoesterase" evidence="6">
    <location>
        <begin position="9"/>
        <end position="209"/>
    </location>
</feature>
<dbReference type="PANTHER" id="PTHR34990:SF2">
    <property type="entry name" value="BLL8164 PROTEIN"/>
    <property type="match status" value="1"/>
</dbReference>
<evidence type="ECO:0000256" key="3">
    <source>
        <dbReference type="ARBA" id="ARBA00022723"/>
    </source>
</evidence>
<dbReference type="AlphaFoldDB" id="Q4PK75"/>
<keyword evidence="3" id="KW-0479">Metal-binding</keyword>
<dbReference type="Pfam" id="PF00149">
    <property type="entry name" value="Metallophos"/>
    <property type="match status" value="1"/>
</dbReference>
<evidence type="ECO:0000256" key="2">
    <source>
        <dbReference type="ARBA" id="ARBA00022519"/>
    </source>
</evidence>
<evidence type="ECO:0000259" key="6">
    <source>
        <dbReference type="Pfam" id="PF00149"/>
    </source>
</evidence>
<evidence type="ECO:0000256" key="1">
    <source>
        <dbReference type="ARBA" id="ARBA00022475"/>
    </source>
</evidence>
<dbReference type="SUPFAM" id="SSF56300">
    <property type="entry name" value="Metallo-dependent phosphatases"/>
    <property type="match status" value="1"/>
</dbReference>
<dbReference type="InterPro" id="IPR004843">
    <property type="entry name" value="Calcineurin-like_PHP"/>
</dbReference>
<name>Q4PK75_9BACT</name>
<dbReference type="Gene3D" id="3.60.21.10">
    <property type="match status" value="1"/>
</dbReference>
<keyword evidence="5" id="KW-0464">Manganese</keyword>
<reference evidence="7" key="1">
    <citation type="journal article" date="2005" name="PLoS Biol.">
        <title>New insights into metabolic properties of marine bacteria encoding proteorhodopsins.</title>
        <authorList>
            <person name="Sabehi G."/>
            <person name="Loy A."/>
            <person name="Jung K.H."/>
            <person name="Partha R."/>
            <person name="Spudich J.L."/>
            <person name="Isaacson T."/>
            <person name="Hirschberg J."/>
            <person name="Wagner M."/>
            <person name="Beja O."/>
        </authorList>
    </citation>
    <scope>NUCLEOTIDE SEQUENCE</scope>
</reference>
<dbReference type="EMBL" id="DQ077554">
    <property type="protein sequence ID" value="AAY82632.1"/>
    <property type="molecule type" value="Genomic_DNA"/>
</dbReference>
<proteinExistence type="predicted"/>
<keyword evidence="1" id="KW-1003">Cell membrane</keyword>
<dbReference type="GO" id="GO:0008758">
    <property type="term" value="F:UDP-2,3-diacylglucosamine hydrolase activity"/>
    <property type="evidence" value="ECO:0007669"/>
    <property type="project" value="TreeGrafter"/>
</dbReference>
<evidence type="ECO:0000313" key="7">
    <source>
        <dbReference type="EMBL" id="AAY82632.1"/>
    </source>
</evidence>
<evidence type="ECO:0000256" key="4">
    <source>
        <dbReference type="ARBA" id="ARBA00023136"/>
    </source>
</evidence>
<keyword evidence="4" id="KW-0472">Membrane</keyword>
<sequence>METTKKHFRSIFLSDIHLGTRGCQSDRLLDFLYTHNCDKLYLVGDIIDGWKLEQSIYWPQEHTNVIRRFLSFAKQGTEVIFVTGNHDEFLRTFTPLNLGNIKMIDKAEHMTADGKNFLIVHGDEYDLVTRYSKWISILGSWVYEVLMSLNTFINSLRNFFGLKNYWSFSAFIKYKVKSAVNFISKYEESLVKACKNGSFDGVVCGHIHHAAIEDYEGITYVNCGDWVESCTAIVESNDGTLSLIDYSKEELTINTKRIETAEKAA</sequence>
<protein>
    <submittedName>
        <fullName evidence="7">Predicted Ser/Thr protein phosphatase family protein</fullName>
    </submittedName>
</protein>
<organism evidence="7">
    <name type="scientific">uncultured bacterium MedeBAC49C08</name>
    <dbReference type="NCBI Taxonomy" id="332274"/>
    <lineage>
        <taxon>Bacteria</taxon>
        <taxon>environmental samples</taxon>
    </lineage>
</organism>
<accession>Q4PK75</accession>
<keyword evidence="2" id="KW-0997">Cell inner membrane</keyword>
<dbReference type="CDD" id="cd07398">
    <property type="entry name" value="MPP_YbbF-LpxH"/>
    <property type="match status" value="1"/>
</dbReference>